<dbReference type="PANTHER" id="PTHR45947">
    <property type="entry name" value="SULFOQUINOVOSYL TRANSFERASE SQD2"/>
    <property type="match status" value="1"/>
</dbReference>
<dbReference type="InterPro" id="IPR028098">
    <property type="entry name" value="Glyco_trans_4-like_N"/>
</dbReference>
<dbReference type="InterPro" id="IPR050194">
    <property type="entry name" value="Glycosyltransferase_grp1"/>
</dbReference>
<dbReference type="EMBL" id="BAABAO010000001">
    <property type="protein sequence ID" value="GAA4120584.1"/>
    <property type="molecule type" value="Genomic_DNA"/>
</dbReference>
<evidence type="ECO:0008006" key="5">
    <source>
        <dbReference type="Google" id="ProtNLM"/>
    </source>
</evidence>
<evidence type="ECO:0000259" key="2">
    <source>
        <dbReference type="Pfam" id="PF13477"/>
    </source>
</evidence>
<evidence type="ECO:0000313" key="4">
    <source>
        <dbReference type="Proteomes" id="UP001501333"/>
    </source>
</evidence>
<dbReference type="Proteomes" id="UP001501333">
    <property type="component" value="Unassembled WGS sequence"/>
</dbReference>
<dbReference type="InterPro" id="IPR001296">
    <property type="entry name" value="Glyco_trans_1"/>
</dbReference>
<keyword evidence="4" id="KW-1185">Reference proteome</keyword>
<dbReference type="Pfam" id="PF13477">
    <property type="entry name" value="Glyco_trans_4_2"/>
    <property type="match status" value="1"/>
</dbReference>
<proteinExistence type="predicted"/>
<evidence type="ECO:0000313" key="3">
    <source>
        <dbReference type="EMBL" id="GAA4120584.1"/>
    </source>
</evidence>
<organism evidence="3 4">
    <name type="scientific">Flavobacterium chungbukense</name>
    <dbReference type="NCBI Taxonomy" id="877464"/>
    <lineage>
        <taxon>Bacteria</taxon>
        <taxon>Pseudomonadati</taxon>
        <taxon>Bacteroidota</taxon>
        <taxon>Flavobacteriia</taxon>
        <taxon>Flavobacteriales</taxon>
        <taxon>Flavobacteriaceae</taxon>
        <taxon>Flavobacterium</taxon>
    </lineage>
</organism>
<name>A0ABP7XJZ6_9FLAO</name>
<gene>
    <name evidence="3" type="ORF">GCM10022250_01270</name>
</gene>
<sequence>MKSKKILHIIAVSFSINYFFGKQFSYLTKKNGNEYHLGCSPSEEFFQLANDLDYIPFSLLITREISPFKDLKSIFCTYTYIKRNKIEKVIGHTPKGGMVAMIASFLARVPERIYFRHGIIYETSTGLKRVILKSIDKLSGSLATKVVCVSNSIREISEREKLNNSSKNVVLGLGTCNGIDAEEKYNPESYDENRIQSLKSKLNIHEDDFVVGFVGRIVKDKGINELILSWESVKKNCQRVKLLLVGPIESRDSISEFSKEKIKNDPSIIFTDFILDASIYYSLMNVFILPSYREGFPTVALEASSMKIPVLITRATGCTEAIIENETGLFITHEPSDIAFKISYYFKNNKIAKIHGDNGRKFVRENFEQTKIWNIIDKTLKI</sequence>
<comment type="caution">
    <text evidence="3">The sequence shown here is derived from an EMBL/GenBank/DDBJ whole genome shotgun (WGS) entry which is preliminary data.</text>
</comment>
<reference evidence="4" key="1">
    <citation type="journal article" date="2019" name="Int. J. Syst. Evol. Microbiol.">
        <title>The Global Catalogue of Microorganisms (GCM) 10K type strain sequencing project: providing services to taxonomists for standard genome sequencing and annotation.</title>
        <authorList>
            <consortium name="The Broad Institute Genomics Platform"/>
            <consortium name="The Broad Institute Genome Sequencing Center for Infectious Disease"/>
            <person name="Wu L."/>
            <person name="Ma J."/>
        </authorList>
    </citation>
    <scope>NUCLEOTIDE SEQUENCE [LARGE SCALE GENOMIC DNA]</scope>
    <source>
        <strain evidence="4">JCM 17386</strain>
    </source>
</reference>
<dbReference type="SUPFAM" id="SSF53756">
    <property type="entry name" value="UDP-Glycosyltransferase/glycogen phosphorylase"/>
    <property type="match status" value="1"/>
</dbReference>
<dbReference type="RefSeq" id="WP_229354947.1">
    <property type="nucleotide sequence ID" value="NZ_BAABAO010000001.1"/>
</dbReference>
<dbReference type="Pfam" id="PF00534">
    <property type="entry name" value="Glycos_transf_1"/>
    <property type="match status" value="1"/>
</dbReference>
<dbReference type="PANTHER" id="PTHR45947:SF3">
    <property type="entry name" value="SULFOQUINOVOSYL TRANSFERASE SQD2"/>
    <property type="match status" value="1"/>
</dbReference>
<feature type="domain" description="Glycosyltransferase subfamily 4-like N-terminal" evidence="2">
    <location>
        <begin position="12"/>
        <end position="149"/>
    </location>
</feature>
<protein>
    <recommendedName>
        <fullName evidence="5">Glycosyl transferase family 1 domain-containing protein</fullName>
    </recommendedName>
</protein>
<accession>A0ABP7XJZ6</accession>
<dbReference type="Gene3D" id="3.40.50.2000">
    <property type="entry name" value="Glycogen Phosphorylase B"/>
    <property type="match status" value="2"/>
</dbReference>
<feature type="domain" description="Glycosyl transferase family 1" evidence="1">
    <location>
        <begin position="197"/>
        <end position="361"/>
    </location>
</feature>
<evidence type="ECO:0000259" key="1">
    <source>
        <dbReference type="Pfam" id="PF00534"/>
    </source>
</evidence>